<keyword evidence="2" id="KW-0560">Oxidoreductase</keyword>
<sequence length="247" mass="26500">MDSLFTLSGKTILITGASSGIGRATAVLCAKMGATVILVARDEERLNQVRSMLEGSNHICKIVDFADYDSVESLVESLPIVDGVVNSAGINNKYLIKFVDEVKMDNMFKVNCFSPALLIKHLLKKKKLAKGSSIVFLSSISSTYATISNALYAASKGAINSLTRVLALELSSMKIRVNSIQPGMVNTEMVKAYGLSEEELEANAKSYPLGRLGKPEDIANGIVFLLSDASCWITGISLIIDGGVTLR</sequence>
<protein>
    <submittedName>
        <fullName evidence="3">NAD(P)-dependent dehydrogenase, short-chain alcohol dehydrogenase family</fullName>
    </submittedName>
</protein>
<dbReference type="PANTHER" id="PTHR43477">
    <property type="entry name" value="DIHYDROANTICAPSIN 7-DEHYDROGENASE"/>
    <property type="match status" value="1"/>
</dbReference>
<dbReference type="SUPFAM" id="SSF51735">
    <property type="entry name" value="NAD(P)-binding Rossmann-fold domains"/>
    <property type="match status" value="1"/>
</dbReference>
<dbReference type="CDD" id="cd05233">
    <property type="entry name" value="SDR_c"/>
    <property type="match status" value="1"/>
</dbReference>
<evidence type="ECO:0000313" key="4">
    <source>
        <dbReference type="Proteomes" id="UP000183040"/>
    </source>
</evidence>
<accession>A0A1H4GUY5</accession>
<dbReference type="PROSITE" id="PS00061">
    <property type="entry name" value="ADH_SHORT"/>
    <property type="match status" value="1"/>
</dbReference>
<dbReference type="Pfam" id="PF13561">
    <property type="entry name" value="adh_short_C2"/>
    <property type="match status" value="1"/>
</dbReference>
<dbReference type="GO" id="GO:0016491">
    <property type="term" value="F:oxidoreductase activity"/>
    <property type="evidence" value="ECO:0007669"/>
    <property type="project" value="UniProtKB-KW"/>
</dbReference>
<evidence type="ECO:0000256" key="2">
    <source>
        <dbReference type="ARBA" id="ARBA00023002"/>
    </source>
</evidence>
<reference evidence="3 4" key="1">
    <citation type="submission" date="2016-10" db="EMBL/GenBank/DDBJ databases">
        <authorList>
            <person name="de Groot N.N."/>
        </authorList>
    </citation>
    <scope>NUCLEOTIDE SEQUENCE [LARGE SCALE GENOMIC DNA]</scope>
    <source>
        <strain evidence="3 4">NLAE-zl-G339</strain>
    </source>
</reference>
<evidence type="ECO:0000256" key="1">
    <source>
        <dbReference type="ARBA" id="ARBA00006484"/>
    </source>
</evidence>
<dbReference type="FunFam" id="3.40.50.720:FF:000084">
    <property type="entry name" value="Short-chain dehydrogenase reductase"/>
    <property type="match status" value="1"/>
</dbReference>
<dbReference type="Gene3D" id="3.40.50.720">
    <property type="entry name" value="NAD(P)-binding Rossmann-like Domain"/>
    <property type="match status" value="1"/>
</dbReference>
<comment type="similarity">
    <text evidence="1">Belongs to the short-chain dehydrogenases/reductases (SDR) family.</text>
</comment>
<dbReference type="EMBL" id="FNRP01000036">
    <property type="protein sequence ID" value="SEB13373.1"/>
    <property type="molecule type" value="Genomic_DNA"/>
</dbReference>
<name>A0A1H4GUY5_9BACE</name>
<dbReference type="RefSeq" id="WP_074708420.1">
    <property type="nucleotide sequence ID" value="NZ_FNRP01000036.1"/>
</dbReference>
<dbReference type="PRINTS" id="PR00080">
    <property type="entry name" value="SDRFAMILY"/>
</dbReference>
<dbReference type="InterPro" id="IPR051122">
    <property type="entry name" value="SDR_DHRS6-like"/>
</dbReference>
<evidence type="ECO:0000313" key="3">
    <source>
        <dbReference type="EMBL" id="SEB13373.1"/>
    </source>
</evidence>
<dbReference type="PANTHER" id="PTHR43477:SF1">
    <property type="entry name" value="DIHYDROANTICAPSIN 7-DEHYDROGENASE"/>
    <property type="match status" value="1"/>
</dbReference>
<dbReference type="InterPro" id="IPR036291">
    <property type="entry name" value="NAD(P)-bd_dom_sf"/>
</dbReference>
<dbReference type="PRINTS" id="PR00081">
    <property type="entry name" value="GDHRDH"/>
</dbReference>
<proteinExistence type="inferred from homology"/>
<dbReference type="Proteomes" id="UP000183040">
    <property type="component" value="Unassembled WGS sequence"/>
</dbReference>
<organism evidence="3 4">
    <name type="scientific">Bacteroides xylanisolvens</name>
    <dbReference type="NCBI Taxonomy" id="371601"/>
    <lineage>
        <taxon>Bacteria</taxon>
        <taxon>Pseudomonadati</taxon>
        <taxon>Bacteroidota</taxon>
        <taxon>Bacteroidia</taxon>
        <taxon>Bacteroidales</taxon>
        <taxon>Bacteroidaceae</taxon>
        <taxon>Bacteroides</taxon>
    </lineage>
</organism>
<gene>
    <name evidence="3" type="ORF">SAMN04487924_1368</name>
</gene>
<dbReference type="InterPro" id="IPR020904">
    <property type="entry name" value="Sc_DH/Rdtase_CS"/>
</dbReference>
<dbReference type="InterPro" id="IPR002347">
    <property type="entry name" value="SDR_fam"/>
</dbReference>
<dbReference type="AlphaFoldDB" id="A0A1H4GUY5"/>